<protein>
    <recommendedName>
        <fullName evidence="3">GIY-YIG domain-containing protein</fullName>
    </recommendedName>
</protein>
<organism evidence="1 2">
    <name type="scientific">Lactobacillus phage SAC12B</name>
    <dbReference type="NCBI Taxonomy" id="2510941"/>
    <lineage>
        <taxon>Viruses</taxon>
        <taxon>Duplodnaviria</taxon>
        <taxon>Heunggongvirae</taxon>
        <taxon>Uroviricota</taxon>
        <taxon>Caudoviricetes</taxon>
        <taxon>Herelleviridae</taxon>
        <taxon>Tybeckvirus</taxon>
        <taxon>Tybeckvirus SAC12B</taxon>
    </lineage>
</organism>
<evidence type="ECO:0000313" key="1">
    <source>
        <dbReference type="EMBL" id="QBJ03883.1"/>
    </source>
</evidence>
<proteinExistence type="predicted"/>
<name>A0A4Y5FFH9_9CAUD</name>
<keyword evidence="2" id="KW-1185">Reference proteome</keyword>
<gene>
    <name evidence="1" type="ORF">SAC12B_0094</name>
</gene>
<dbReference type="Proteomes" id="UP000306187">
    <property type="component" value="Segment"/>
</dbReference>
<evidence type="ECO:0000313" key="2">
    <source>
        <dbReference type="Proteomes" id="UP000306187"/>
    </source>
</evidence>
<dbReference type="EMBL" id="MK504446">
    <property type="protein sequence ID" value="QBJ03883.1"/>
    <property type="molecule type" value="Genomic_DNA"/>
</dbReference>
<sequence length="242" mass="28560">MFKITSRFYVIYGDGIPIYVGYTNRTIKQRFSEHKEDKDFSDYEEVHVEELKKEKLVYDFTWDYEQTCKNADEVSLREGQLVQKYDTQDSFYQKADSGGQTWASEKGFVKSNRNNPKFTGMSTSDIKRLLDRDKRVGVWLSNFVSSQRPAKEVWLSNFVNDQRPGKEVWLSSFVNNQRPAKEVWISNFISNQRPGKEVWLSHFVSHQLPEKEVWLSNFVNNQLLGKEVWLRNFVSNQKVKSL</sequence>
<reference evidence="1" key="1">
    <citation type="submission" date="2019-02" db="EMBL/GenBank/DDBJ databases">
        <title>Isolation of virulent Lactobacillus brevis phages.</title>
        <authorList>
            <person name="Feyereisen M."/>
            <person name="Mahony J."/>
            <person name="O'Sullivan T."/>
            <person name="van Sinderen D."/>
        </authorList>
    </citation>
    <scope>NUCLEOTIDE SEQUENCE [LARGE SCALE GENOMIC DNA]</scope>
</reference>
<accession>A0A4Y5FFH9</accession>
<evidence type="ECO:0008006" key="3">
    <source>
        <dbReference type="Google" id="ProtNLM"/>
    </source>
</evidence>